<keyword evidence="3 6" id="KW-0812">Transmembrane</keyword>
<keyword evidence="5 6" id="KW-0472">Membrane</keyword>
<dbReference type="InterPro" id="IPR027379">
    <property type="entry name" value="CLS_N"/>
</dbReference>
<evidence type="ECO:0000313" key="9">
    <source>
        <dbReference type="Proteomes" id="UP000231259"/>
    </source>
</evidence>
<name>A0A2G8RAR2_9RHOB</name>
<comment type="caution">
    <text evidence="8">The sequence shown here is derived from an EMBL/GenBank/DDBJ whole genome shotgun (WGS) entry which is preliminary data.</text>
</comment>
<evidence type="ECO:0000256" key="6">
    <source>
        <dbReference type="SAM" id="Phobius"/>
    </source>
</evidence>
<protein>
    <recommendedName>
        <fullName evidence="7">Cardiolipin synthase N-terminal domain-containing protein</fullName>
    </recommendedName>
</protein>
<reference evidence="8 9" key="1">
    <citation type="submission" date="2013-09" db="EMBL/GenBank/DDBJ databases">
        <title>Genome sequencing of Phaeobacter antarcticus sp. nov. SM1211.</title>
        <authorList>
            <person name="Zhang X.-Y."/>
            <person name="Liu C."/>
            <person name="Chen X.-L."/>
            <person name="Xie B.-B."/>
            <person name="Qin Q.-L."/>
            <person name="Rong J.-C."/>
            <person name="Zhang Y.-Z."/>
        </authorList>
    </citation>
    <scope>NUCLEOTIDE SEQUENCE [LARGE SCALE GENOMIC DNA]</scope>
    <source>
        <strain evidence="8 9">SM1211</strain>
    </source>
</reference>
<comment type="subcellular location">
    <subcellularLocation>
        <location evidence="1">Cell membrane</location>
        <topology evidence="1">Multi-pass membrane protein</topology>
    </subcellularLocation>
</comment>
<evidence type="ECO:0000256" key="1">
    <source>
        <dbReference type="ARBA" id="ARBA00004651"/>
    </source>
</evidence>
<dbReference type="Proteomes" id="UP000231259">
    <property type="component" value="Unassembled WGS sequence"/>
</dbReference>
<dbReference type="EMBL" id="AWWI01000121">
    <property type="protein sequence ID" value="PIL18627.1"/>
    <property type="molecule type" value="Genomic_DNA"/>
</dbReference>
<dbReference type="Pfam" id="PF13396">
    <property type="entry name" value="PLDc_N"/>
    <property type="match status" value="1"/>
</dbReference>
<feature type="domain" description="Cardiolipin synthase N-terminal" evidence="7">
    <location>
        <begin position="15"/>
        <end position="56"/>
    </location>
</feature>
<evidence type="ECO:0000256" key="2">
    <source>
        <dbReference type="ARBA" id="ARBA00022475"/>
    </source>
</evidence>
<gene>
    <name evidence="8" type="ORF">P775_18830</name>
</gene>
<keyword evidence="9" id="KW-1185">Reference proteome</keyword>
<accession>A0A2G8RAR2</accession>
<proteinExistence type="predicted"/>
<evidence type="ECO:0000256" key="4">
    <source>
        <dbReference type="ARBA" id="ARBA00022989"/>
    </source>
</evidence>
<evidence type="ECO:0000256" key="5">
    <source>
        <dbReference type="ARBA" id="ARBA00023136"/>
    </source>
</evidence>
<feature type="transmembrane region" description="Helical" evidence="6">
    <location>
        <begin position="6"/>
        <end position="25"/>
    </location>
</feature>
<dbReference type="AlphaFoldDB" id="A0A2G8RAR2"/>
<evidence type="ECO:0000256" key="3">
    <source>
        <dbReference type="ARBA" id="ARBA00022692"/>
    </source>
</evidence>
<keyword evidence="2" id="KW-1003">Cell membrane</keyword>
<evidence type="ECO:0000313" key="8">
    <source>
        <dbReference type="EMBL" id="PIL18627.1"/>
    </source>
</evidence>
<organism evidence="8 9">
    <name type="scientific">Puniceibacterium antarcticum</name>
    <dbReference type="NCBI Taxonomy" id="1206336"/>
    <lineage>
        <taxon>Bacteria</taxon>
        <taxon>Pseudomonadati</taxon>
        <taxon>Pseudomonadota</taxon>
        <taxon>Alphaproteobacteria</taxon>
        <taxon>Rhodobacterales</taxon>
        <taxon>Paracoccaceae</taxon>
        <taxon>Puniceibacterium</taxon>
    </lineage>
</organism>
<feature type="transmembrane region" description="Helical" evidence="6">
    <location>
        <begin position="34"/>
        <end position="54"/>
    </location>
</feature>
<dbReference type="GO" id="GO:0005886">
    <property type="term" value="C:plasma membrane"/>
    <property type="evidence" value="ECO:0007669"/>
    <property type="project" value="UniProtKB-SubCell"/>
</dbReference>
<evidence type="ECO:0000259" key="7">
    <source>
        <dbReference type="Pfam" id="PF13396"/>
    </source>
</evidence>
<sequence>MLEYAGLGGLIVLGLDLYAIISIFGSNRSTGSKVLWTLLILVLPILGFIIWLLAGPRSVGSRV</sequence>
<keyword evidence="4 6" id="KW-1133">Transmembrane helix</keyword>